<sequence>MIKGEFKLIEQDQVLCKSMPIILKFIAELPEFECQSVQLNEWITANFLEYETSTRKERVWEAHKEHFDLHYLLVGQEWIDLDASNSLEKGEYHREDDYYLLYGSHTESCELNAGQFMLLDLEEAHRTAINEHKTVVKKIVFKIRKTADE</sequence>
<dbReference type="InterPro" id="IPR037012">
    <property type="entry name" value="NanQ/TabA/YiaL_sf"/>
</dbReference>
<name>A0A4S3B0R6_9ENTE</name>
<dbReference type="InterPro" id="IPR004375">
    <property type="entry name" value="NanQ/TabA/YiaL"/>
</dbReference>
<proteinExistence type="predicted"/>
<keyword evidence="2" id="KW-1185">Reference proteome</keyword>
<dbReference type="AlphaFoldDB" id="A0A4S3B0R6"/>
<dbReference type="OrthoDB" id="9792756at2"/>
<reference evidence="1 2" key="1">
    <citation type="submission" date="2019-01" db="EMBL/GenBank/DDBJ databases">
        <title>Vagococcus silagei sp. nov. isolated from brewer's grain.</title>
        <authorList>
            <person name="Guu J.-R."/>
        </authorList>
    </citation>
    <scope>NUCLEOTIDE SEQUENCE [LARGE SCALE GENOMIC DNA]</scope>
    <source>
        <strain evidence="1 2">2B-2</strain>
    </source>
</reference>
<comment type="caution">
    <text evidence="1">The sequence shown here is derived from an EMBL/GenBank/DDBJ whole genome shotgun (WGS) entry which is preliminary data.</text>
</comment>
<dbReference type="PANTHER" id="PTHR34986:SF1">
    <property type="entry name" value="PROTEIN YIAL"/>
    <property type="match status" value="1"/>
</dbReference>
<dbReference type="NCBIfam" id="TIGR00022">
    <property type="entry name" value="YhcH/YjgK/YiaL family protein"/>
    <property type="match status" value="1"/>
</dbReference>
<dbReference type="Proteomes" id="UP000310506">
    <property type="component" value="Unassembled WGS sequence"/>
</dbReference>
<dbReference type="GO" id="GO:0005829">
    <property type="term" value="C:cytosol"/>
    <property type="evidence" value="ECO:0007669"/>
    <property type="project" value="TreeGrafter"/>
</dbReference>
<dbReference type="Pfam" id="PF04074">
    <property type="entry name" value="DUF386"/>
    <property type="match status" value="1"/>
</dbReference>
<dbReference type="PANTHER" id="PTHR34986">
    <property type="entry name" value="EVOLVED BETA-GALACTOSIDASE SUBUNIT BETA"/>
    <property type="match status" value="1"/>
</dbReference>
<evidence type="ECO:0000313" key="1">
    <source>
        <dbReference type="EMBL" id="THB60362.1"/>
    </source>
</evidence>
<dbReference type="SUPFAM" id="SSF51197">
    <property type="entry name" value="Clavaminate synthase-like"/>
    <property type="match status" value="1"/>
</dbReference>
<accession>A0A4S3B0R6</accession>
<dbReference type="Gene3D" id="2.60.120.370">
    <property type="entry name" value="YhcH/YjgK/YiaL"/>
    <property type="match status" value="1"/>
</dbReference>
<gene>
    <name evidence="1" type="ORF">ESZ54_10965</name>
</gene>
<organism evidence="1 2">
    <name type="scientific">Vagococcus silagei</name>
    <dbReference type="NCBI Taxonomy" id="2508885"/>
    <lineage>
        <taxon>Bacteria</taxon>
        <taxon>Bacillati</taxon>
        <taxon>Bacillota</taxon>
        <taxon>Bacilli</taxon>
        <taxon>Lactobacillales</taxon>
        <taxon>Enterococcaceae</taxon>
        <taxon>Vagococcus</taxon>
    </lineage>
</organism>
<dbReference type="EMBL" id="SDGV01000026">
    <property type="protein sequence ID" value="THB60362.1"/>
    <property type="molecule type" value="Genomic_DNA"/>
</dbReference>
<evidence type="ECO:0000313" key="2">
    <source>
        <dbReference type="Proteomes" id="UP000310506"/>
    </source>
</evidence>
<protein>
    <submittedName>
        <fullName evidence="1">DUF386 domain-containing protein</fullName>
    </submittedName>
</protein>
<dbReference type="RefSeq" id="WP_136137701.1">
    <property type="nucleotide sequence ID" value="NZ_SDGV01000026.1"/>
</dbReference>